<protein>
    <submittedName>
        <fullName evidence="2">Sensor domain-containing diguanylate cyclase</fullName>
    </submittedName>
</protein>
<name>A0ABT1BI59_9BURK</name>
<accession>A0ABT1BI59</accession>
<feature type="domain" description="GGDEF" evidence="1">
    <location>
        <begin position="201"/>
        <end position="340"/>
    </location>
</feature>
<dbReference type="InterPro" id="IPR003018">
    <property type="entry name" value="GAF"/>
</dbReference>
<evidence type="ECO:0000313" key="2">
    <source>
        <dbReference type="EMBL" id="MCO5975604.1"/>
    </source>
</evidence>
<evidence type="ECO:0000313" key="3">
    <source>
        <dbReference type="Proteomes" id="UP001204851"/>
    </source>
</evidence>
<keyword evidence="3" id="KW-1185">Reference proteome</keyword>
<proteinExistence type="predicted"/>
<dbReference type="InterPro" id="IPR052163">
    <property type="entry name" value="DGC-Regulatory_Protein"/>
</dbReference>
<dbReference type="PROSITE" id="PS50887">
    <property type="entry name" value="GGDEF"/>
    <property type="match status" value="1"/>
</dbReference>
<sequence length="340" mass="36395">MTTAGVLLDVIDLHGEVTELGLDLPGVMDLVVRKVLDLVRAQGAAIELADGDSMVYRAVAGSASGQLGRRVDRANSLSGLCIATGSWLKCDDTLVDDRVDLAACEAVGVRSMVVVPLSHRGQCVGVLKAFSSEPGHFSDGDAAVLGLLSRVVGTTMYWATRYGESDLFHRATHDDLTGLANRALFMDRLHAAIAAARRQEARLAVMLLDMDGLKQINDGHGHAAGDATLMEFASRLNQTVGDRELVARLGGDEFAVLLSHAGEVDDIYALEQRLRAALARPFEVAGLQLRLSASWGVAQFPRDACGADELLALADERMFKAKRARKALDEEGQTDSGLFI</sequence>
<dbReference type="EMBL" id="JAMXMC010000001">
    <property type="protein sequence ID" value="MCO5975604.1"/>
    <property type="molecule type" value="Genomic_DNA"/>
</dbReference>
<evidence type="ECO:0000259" key="1">
    <source>
        <dbReference type="PROSITE" id="PS50887"/>
    </source>
</evidence>
<dbReference type="Pfam" id="PF00990">
    <property type="entry name" value="GGDEF"/>
    <property type="match status" value="1"/>
</dbReference>
<gene>
    <name evidence="2" type="ORF">M0L44_02560</name>
</gene>
<dbReference type="Pfam" id="PF13185">
    <property type="entry name" value="GAF_2"/>
    <property type="match status" value="1"/>
</dbReference>
<dbReference type="InterPro" id="IPR029016">
    <property type="entry name" value="GAF-like_dom_sf"/>
</dbReference>
<dbReference type="PANTHER" id="PTHR46663:SF2">
    <property type="entry name" value="GGDEF DOMAIN-CONTAINING PROTEIN"/>
    <property type="match status" value="1"/>
</dbReference>
<dbReference type="SUPFAM" id="SSF55073">
    <property type="entry name" value="Nucleotide cyclase"/>
    <property type="match status" value="1"/>
</dbReference>
<dbReference type="SMART" id="SM00267">
    <property type="entry name" value="GGDEF"/>
    <property type="match status" value="1"/>
</dbReference>
<dbReference type="CDD" id="cd01949">
    <property type="entry name" value="GGDEF"/>
    <property type="match status" value="1"/>
</dbReference>
<dbReference type="Gene3D" id="3.30.450.40">
    <property type="match status" value="1"/>
</dbReference>
<dbReference type="PANTHER" id="PTHR46663">
    <property type="entry name" value="DIGUANYLATE CYCLASE DGCT-RELATED"/>
    <property type="match status" value="1"/>
</dbReference>
<dbReference type="Gene3D" id="3.30.70.270">
    <property type="match status" value="1"/>
</dbReference>
<dbReference type="InterPro" id="IPR043128">
    <property type="entry name" value="Rev_trsase/Diguanyl_cyclase"/>
</dbReference>
<dbReference type="NCBIfam" id="TIGR00254">
    <property type="entry name" value="GGDEF"/>
    <property type="match status" value="1"/>
</dbReference>
<organism evidence="2 3">
    <name type="scientific">Ideonella oryzae</name>
    <dbReference type="NCBI Taxonomy" id="2937441"/>
    <lineage>
        <taxon>Bacteria</taxon>
        <taxon>Pseudomonadati</taxon>
        <taxon>Pseudomonadota</taxon>
        <taxon>Betaproteobacteria</taxon>
        <taxon>Burkholderiales</taxon>
        <taxon>Sphaerotilaceae</taxon>
        <taxon>Ideonella</taxon>
    </lineage>
</organism>
<dbReference type="Proteomes" id="UP001204851">
    <property type="component" value="Unassembled WGS sequence"/>
</dbReference>
<dbReference type="InterPro" id="IPR029787">
    <property type="entry name" value="Nucleotide_cyclase"/>
</dbReference>
<dbReference type="InterPro" id="IPR000160">
    <property type="entry name" value="GGDEF_dom"/>
</dbReference>
<comment type="caution">
    <text evidence="2">The sequence shown here is derived from an EMBL/GenBank/DDBJ whole genome shotgun (WGS) entry which is preliminary data.</text>
</comment>
<reference evidence="2 3" key="1">
    <citation type="submission" date="2022-06" db="EMBL/GenBank/DDBJ databases">
        <title>Ideonella sp. NS12-5 Genome sequencing and assembly.</title>
        <authorList>
            <person name="Jung Y."/>
        </authorList>
    </citation>
    <scope>NUCLEOTIDE SEQUENCE [LARGE SCALE GENOMIC DNA]</scope>
    <source>
        <strain evidence="2 3">NS12-5</strain>
    </source>
</reference>
<dbReference type="RefSeq" id="WP_252768032.1">
    <property type="nucleotide sequence ID" value="NZ_JAMXMC010000001.1"/>
</dbReference>
<dbReference type="SMART" id="SM00065">
    <property type="entry name" value="GAF"/>
    <property type="match status" value="1"/>
</dbReference>
<dbReference type="SUPFAM" id="SSF55781">
    <property type="entry name" value="GAF domain-like"/>
    <property type="match status" value="1"/>
</dbReference>